<accession>A0ABD2HNW9</accession>
<keyword evidence="3 6" id="KW-1133">Transmembrane helix</keyword>
<dbReference type="PROSITE" id="PS51225">
    <property type="entry name" value="MARVEL"/>
    <property type="match status" value="1"/>
</dbReference>
<sequence length="183" mass="19543">MAAKELFLAQQPDLFKPIQSINAVLILICLGSSTAVPGIGVLWFIGLCSLIVSVTATVIFLLNRENGLSGVTISGAFLPWGVIEFVYSSVLTLLCGVGFWLAFGFASHVPDNGHSAGYIFAGIFLVAQVACYAIPVLIIYDRSRTDGPAAAGHEQIANVHPFGVTTDGCEQHYQSMQNERPIV</sequence>
<dbReference type="EMBL" id="JBICBT010001408">
    <property type="protein sequence ID" value="KAL3068497.1"/>
    <property type="molecule type" value="Genomic_DNA"/>
</dbReference>
<keyword evidence="2 5" id="KW-0812">Transmembrane</keyword>
<dbReference type="Proteomes" id="UP001620626">
    <property type="component" value="Unassembled WGS sequence"/>
</dbReference>
<dbReference type="GO" id="GO:0016020">
    <property type="term" value="C:membrane"/>
    <property type="evidence" value="ECO:0007669"/>
    <property type="project" value="UniProtKB-SubCell"/>
</dbReference>
<feature type="transmembrane region" description="Helical" evidence="6">
    <location>
        <begin position="42"/>
        <end position="62"/>
    </location>
</feature>
<organism evidence="8 9">
    <name type="scientific">Heterodera trifolii</name>
    <dbReference type="NCBI Taxonomy" id="157864"/>
    <lineage>
        <taxon>Eukaryota</taxon>
        <taxon>Metazoa</taxon>
        <taxon>Ecdysozoa</taxon>
        <taxon>Nematoda</taxon>
        <taxon>Chromadorea</taxon>
        <taxon>Rhabditida</taxon>
        <taxon>Tylenchina</taxon>
        <taxon>Tylenchomorpha</taxon>
        <taxon>Tylenchoidea</taxon>
        <taxon>Heteroderidae</taxon>
        <taxon>Heteroderinae</taxon>
        <taxon>Heterodera</taxon>
    </lineage>
</organism>
<name>A0ABD2HNW9_9BILA</name>
<evidence type="ECO:0000256" key="2">
    <source>
        <dbReference type="ARBA" id="ARBA00022692"/>
    </source>
</evidence>
<evidence type="ECO:0000256" key="4">
    <source>
        <dbReference type="ARBA" id="ARBA00023136"/>
    </source>
</evidence>
<gene>
    <name evidence="8" type="ORF">niasHT_030788</name>
</gene>
<protein>
    <recommendedName>
        <fullName evidence="7">MARVEL domain-containing protein</fullName>
    </recommendedName>
</protein>
<comment type="subcellular location">
    <subcellularLocation>
        <location evidence="1">Membrane</location>
        <topology evidence="1">Multi-pass membrane protein</topology>
    </subcellularLocation>
</comment>
<evidence type="ECO:0000256" key="3">
    <source>
        <dbReference type="ARBA" id="ARBA00022989"/>
    </source>
</evidence>
<dbReference type="InterPro" id="IPR008253">
    <property type="entry name" value="Marvel"/>
</dbReference>
<feature type="transmembrane region" description="Helical" evidence="6">
    <location>
        <begin position="82"/>
        <end position="106"/>
    </location>
</feature>
<keyword evidence="4 5" id="KW-0472">Membrane</keyword>
<evidence type="ECO:0000256" key="1">
    <source>
        <dbReference type="ARBA" id="ARBA00004141"/>
    </source>
</evidence>
<reference evidence="8 9" key="1">
    <citation type="submission" date="2024-10" db="EMBL/GenBank/DDBJ databases">
        <authorList>
            <person name="Kim D."/>
        </authorList>
    </citation>
    <scope>NUCLEOTIDE SEQUENCE [LARGE SCALE GENOMIC DNA]</scope>
    <source>
        <strain evidence="8">BH-2024</strain>
    </source>
</reference>
<dbReference type="AlphaFoldDB" id="A0ABD2HNW9"/>
<evidence type="ECO:0000256" key="5">
    <source>
        <dbReference type="PROSITE-ProRule" id="PRU00581"/>
    </source>
</evidence>
<keyword evidence="9" id="KW-1185">Reference proteome</keyword>
<comment type="caution">
    <text evidence="8">The sequence shown here is derived from an EMBL/GenBank/DDBJ whole genome shotgun (WGS) entry which is preliminary data.</text>
</comment>
<feature type="transmembrane region" description="Helical" evidence="6">
    <location>
        <begin position="118"/>
        <end position="140"/>
    </location>
</feature>
<feature type="domain" description="MARVEL" evidence="7">
    <location>
        <begin position="7"/>
        <end position="144"/>
    </location>
</feature>
<evidence type="ECO:0000256" key="6">
    <source>
        <dbReference type="SAM" id="Phobius"/>
    </source>
</evidence>
<evidence type="ECO:0000259" key="7">
    <source>
        <dbReference type="PROSITE" id="PS51225"/>
    </source>
</evidence>
<proteinExistence type="predicted"/>
<evidence type="ECO:0000313" key="9">
    <source>
        <dbReference type="Proteomes" id="UP001620626"/>
    </source>
</evidence>
<evidence type="ECO:0000313" key="8">
    <source>
        <dbReference type="EMBL" id="KAL3068497.1"/>
    </source>
</evidence>